<dbReference type="OrthoDB" id="2972449at2"/>
<organism evidence="1 2">
    <name type="scientific">Halobacillus alkaliphilus</name>
    <dbReference type="NCBI Taxonomy" id="396056"/>
    <lineage>
        <taxon>Bacteria</taxon>
        <taxon>Bacillati</taxon>
        <taxon>Bacillota</taxon>
        <taxon>Bacilli</taxon>
        <taxon>Bacillales</taxon>
        <taxon>Bacillaceae</taxon>
        <taxon>Halobacillus</taxon>
    </lineage>
</organism>
<sequence length="105" mass="11621">MRKMLVIGTASVCVLVWSAVIIVYLLTPPQTFEANDHGLVSNSGGLLKEKKVSSFFEKIDENKKLLSQSETIIGPVNISKAWTKDIEKDGKLSIDTLLETLDIEE</sequence>
<dbReference type="Proteomes" id="UP000198897">
    <property type="component" value="Unassembled WGS sequence"/>
</dbReference>
<dbReference type="RefSeq" id="WP_089754294.1">
    <property type="nucleotide sequence ID" value="NZ_FOOG01000051.1"/>
</dbReference>
<dbReference type="AlphaFoldDB" id="A0A1I2SI74"/>
<keyword evidence="2" id="KW-1185">Reference proteome</keyword>
<reference evidence="2" key="1">
    <citation type="submission" date="2016-10" db="EMBL/GenBank/DDBJ databases">
        <authorList>
            <person name="Varghese N."/>
            <person name="Submissions S."/>
        </authorList>
    </citation>
    <scope>NUCLEOTIDE SEQUENCE [LARGE SCALE GENOMIC DNA]</scope>
    <source>
        <strain evidence="2">FP5</strain>
    </source>
</reference>
<accession>A0A1I2SI74</accession>
<evidence type="ECO:0000313" key="1">
    <source>
        <dbReference type="EMBL" id="SFG52203.1"/>
    </source>
</evidence>
<name>A0A1I2SI74_9BACI</name>
<gene>
    <name evidence="1" type="ORF">SAMN05216353_15114</name>
</gene>
<dbReference type="EMBL" id="FOOG01000051">
    <property type="protein sequence ID" value="SFG52203.1"/>
    <property type="molecule type" value="Genomic_DNA"/>
</dbReference>
<protein>
    <submittedName>
        <fullName evidence="1">Uncharacterized protein</fullName>
    </submittedName>
</protein>
<evidence type="ECO:0000313" key="2">
    <source>
        <dbReference type="Proteomes" id="UP000198897"/>
    </source>
</evidence>
<proteinExistence type="predicted"/>